<dbReference type="InterPro" id="IPR029052">
    <property type="entry name" value="Metallo-depent_PP-like"/>
</dbReference>
<dbReference type="EMBL" id="MU154605">
    <property type="protein sequence ID" value="KAF9492216.1"/>
    <property type="molecule type" value="Genomic_DNA"/>
</dbReference>
<dbReference type="PANTHER" id="PTHR12905">
    <property type="entry name" value="METALLOPHOSPHOESTERASE"/>
    <property type="match status" value="1"/>
</dbReference>
<gene>
    <name evidence="2" type="ORF">BDN71DRAFT_1397079</name>
</gene>
<organism evidence="2 3">
    <name type="scientific">Pleurotus eryngii</name>
    <name type="common">Boletus of the steppes</name>
    <dbReference type="NCBI Taxonomy" id="5323"/>
    <lineage>
        <taxon>Eukaryota</taxon>
        <taxon>Fungi</taxon>
        <taxon>Dikarya</taxon>
        <taxon>Basidiomycota</taxon>
        <taxon>Agaricomycotina</taxon>
        <taxon>Agaricomycetes</taxon>
        <taxon>Agaricomycetidae</taxon>
        <taxon>Agaricales</taxon>
        <taxon>Pleurotineae</taxon>
        <taxon>Pleurotaceae</taxon>
        <taxon>Pleurotus</taxon>
    </lineage>
</organism>
<dbReference type="GO" id="GO:0016787">
    <property type="term" value="F:hydrolase activity"/>
    <property type="evidence" value="ECO:0007669"/>
    <property type="project" value="InterPro"/>
</dbReference>
<dbReference type="Proteomes" id="UP000807025">
    <property type="component" value="Unassembled WGS sequence"/>
</dbReference>
<protein>
    <submittedName>
        <fullName evidence="2">Metallo-dependent phosphatase</fullName>
    </submittedName>
</protein>
<reference evidence="2" key="1">
    <citation type="submission" date="2020-11" db="EMBL/GenBank/DDBJ databases">
        <authorList>
            <consortium name="DOE Joint Genome Institute"/>
            <person name="Ahrendt S."/>
            <person name="Riley R."/>
            <person name="Andreopoulos W."/>
            <person name="Labutti K."/>
            <person name="Pangilinan J."/>
            <person name="Ruiz-Duenas F.J."/>
            <person name="Barrasa J.M."/>
            <person name="Sanchez-Garcia M."/>
            <person name="Camarero S."/>
            <person name="Miyauchi S."/>
            <person name="Serrano A."/>
            <person name="Linde D."/>
            <person name="Babiker R."/>
            <person name="Drula E."/>
            <person name="Ayuso-Fernandez I."/>
            <person name="Pacheco R."/>
            <person name="Padilla G."/>
            <person name="Ferreira P."/>
            <person name="Barriuso J."/>
            <person name="Kellner H."/>
            <person name="Castanera R."/>
            <person name="Alfaro M."/>
            <person name="Ramirez L."/>
            <person name="Pisabarro A.G."/>
            <person name="Kuo A."/>
            <person name="Tritt A."/>
            <person name="Lipzen A."/>
            <person name="He G."/>
            <person name="Yan M."/>
            <person name="Ng V."/>
            <person name="Cullen D."/>
            <person name="Martin F."/>
            <person name="Rosso M.-N."/>
            <person name="Henrissat B."/>
            <person name="Hibbett D."/>
            <person name="Martinez A.T."/>
            <person name="Grigoriev I.V."/>
        </authorList>
    </citation>
    <scope>NUCLEOTIDE SEQUENCE</scope>
    <source>
        <strain evidence="2">ATCC 90797</strain>
    </source>
</reference>
<accession>A0A9P6D4F2</accession>
<dbReference type="Pfam" id="PF00149">
    <property type="entry name" value="Metallophos"/>
    <property type="match status" value="1"/>
</dbReference>
<name>A0A9P6D4F2_PLEER</name>
<sequence length="314" mass="34816">MFSTRQSDGLDAILQRQVSTDNSSLSQRYAQSSSFAFFILSTIYHLLRHVPLPSTAPLTDHTKIRLVCVSDTHNNILPFSDVPQGDILVHAGDLTHSGSTEELQKTLNWLRSLPHQYKVFIAGNHDTGLAGDGCSALDMSGLIYLCDEGVDISVRGRNLGIYGSPWTPKHGNFAFQYPRDAGQAQWAKLVSELDVLITHGPPKGHVDHSGYGCNALLNAIWQVKPKVMICGHIHAGHGMEVMEWDEGQRFWEKVVRARNIVGWWGMVVGTWKLVYTWLGTLMGREQPDTSYILNCAIVGGTRDDIVRPAVVLDV</sequence>
<dbReference type="InterPro" id="IPR051693">
    <property type="entry name" value="UPF0046_metallophosphoest"/>
</dbReference>
<dbReference type="AlphaFoldDB" id="A0A9P6D4F2"/>
<keyword evidence="3" id="KW-1185">Reference proteome</keyword>
<dbReference type="CDD" id="cd07379">
    <property type="entry name" value="MPP_239FB"/>
    <property type="match status" value="1"/>
</dbReference>
<dbReference type="InterPro" id="IPR004843">
    <property type="entry name" value="Calcineurin-like_PHP"/>
</dbReference>
<evidence type="ECO:0000313" key="3">
    <source>
        <dbReference type="Proteomes" id="UP000807025"/>
    </source>
</evidence>
<dbReference type="Gene3D" id="3.60.21.10">
    <property type="match status" value="1"/>
</dbReference>
<dbReference type="SUPFAM" id="SSF56300">
    <property type="entry name" value="Metallo-dependent phosphatases"/>
    <property type="match status" value="1"/>
</dbReference>
<dbReference type="OrthoDB" id="630188at2759"/>
<comment type="caution">
    <text evidence="2">The sequence shown here is derived from an EMBL/GenBank/DDBJ whole genome shotgun (WGS) entry which is preliminary data.</text>
</comment>
<evidence type="ECO:0000313" key="2">
    <source>
        <dbReference type="EMBL" id="KAF9492216.1"/>
    </source>
</evidence>
<proteinExistence type="predicted"/>
<feature type="domain" description="Calcineurin-like phosphoesterase" evidence="1">
    <location>
        <begin position="65"/>
        <end position="235"/>
    </location>
</feature>
<evidence type="ECO:0000259" key="1">
    <source>
        <dbReference type="Pfam" id="PF00149"/>
    </source>
</evidence>
<dbReference type="PANTHER" id="PTHR12905:SF0">
    <property type="entry name" value="CALCINEURIN-LIKE PHOSPHOESTERASE DOMAIN-CONTAINING PROTEIN"/>
    <property type="match status" value="1"/>
</dbReference>